<comment type="catalytic activity">
    <reaction evidence="14 15">
        <text>NAD(+) + NADPH + H(+)(in) = NADH + NADP(+) + H(+)(out)</text>
        <dbReference type="Rhea" id="RHEA:47992"/>
        <dbReference type="ChEBI" id="CHEBI:15378"/>
        <dbReference type="ChEBI" id="CHEBI:57540"/>
        <dbReference type="ChEBI" id="CHEBI:57783"/>
        <dbReference type="ChEBI" id="CHEBI:57945"/>
        <dbReference type="ChEBI" id="CHEBI:58349"/>
        <dbReference type="EC" id="7.1.1.1"/>
    </reaction>
</comment>
<feature type="transmembrane region" description="Helical" evidence="16">
    <location>
        <begin position="126"/>
        <end position="150"/>
    </location>
</feature>
<keyword evidence="13 15" id="KW-0472">Membrane</keyword>
<comment type="similarity">
    <text evidence="3 15">Belongs to the PNT beta subunit family.</text>
</comment>
<protein>
    <recommendedName>
        <fullName evidence="5 15">NAD(P) transhydrogenase subunit beta</fullName>
        <ecNumber evidence="4 15">7.1.1.1</ecNumber>
    </recommendedName>
    <alternativeName>
        <fullName evidence="15">Nicotinamide nucleotide transhydrogenase subunit beta</fullName>
    </alternativeName>
</protein>
<dbReference type="RefSeq" id="WP_319833359.1">
    <property type="nucleotide sequence ID" value="NZ_CP138858.1"/>
</dbReference>
<evidence type="ECO:0000256" key="16">
    <source>
        <dbReference type="SAM" id="Phobius"/>
    </source>
</evidence>
<evidence type="ECO:0000313" key="18">
    <source>
        <dbReference type="EMBL" id="WPJ96500.1"/>
    </source>
</evidence>
<evidence type="ECO:0000256" key="3">
    <source>
        <dbReference type="ARBA" id="ARBA00007919"/>
    </source>
</evidence>
<keyword evidence="10 15" id="KW-1278">Translocase</keyword>
<keyword evidence="8 16" id="KW-0812">Transmembrane</keyword>
<feature type="transmembrane region" description="Helical" evidence="16">
    <location>
        <begin position="249"/>
        <end position="267"/>
    </location>
</feature>
<evidence type="ECO:0000256" key="1">
    <source>
        <dbReference type="ARBA" id="ARBA00003943"/>
    </source>
</evidence>
<evidence type="ECO:0000256" key="12">
    <source>
        <dbReference type="ARBA" id="ARBA00023027"/>
    </source>
</evidence>
<evidence type="ECO:0000256" key="7">
    <source>
        <dbReference type="ARBA" id="ARBA00022519"/>
    </source>
</evidence>
<evidence type="ECO:0000256" key="8">
    <source>
        <dbReference type="ARBA" id="ARBA00022692"/>
    </source>
</evidence>
<evidence type="ECO:0000256" key="9">
    <source>
        <dbReference type="ARBA" id="ARBA00022857"/>
    </source>
</evidence>
<accession>A0ABZ0RP40</accession>
<dbReference type="Gene3D" id="3.40.50.1220">
    <property type="entry name" value="TPP-binding domain"/>
    <property type="match status" value="1"/>
</dbReference>
<keyword evidence="6 15" id="KW-1003">Cell membrane</keyword>
<evidence type="ECO:0000256" key="10">
    <source>
        <dbReference type="ARBA" id="ARBA00022967"/>
    </source>
</evidence>
<name>A0ABZ0RP40_9BACT</name>
<evidence type="ECO:0000256" key="13">
    <source>
        <dbReference type="ARBA" id="ARBA00023136"/>
    </source>
</evidence>
<dbReference type="InterPro" id="IPR012136">
    <property type="entry name" value="NADH_DH_b"/>
</dbReference>
<evidence type="ECO:0000256" key="15">
    <source>
        <dbReference type="PIRNR" id="PIRNR000204"/>
    </source>
</evidence>
<comment type="subcellular location">
    <subcellularLocation>
        <location evidence="2">Cell inner membrane</location>
        <topology evidence="2">Multi-pass membrane protein</topology>
    </subcellularLocation>
</comment>
<dbReference type="InterPro" id="IPR029035">
    <property type="entry name" value="DHS-like_NAD/FAD-binding_dom"/>
</dbReference>
<keyword evidence="12 15" id="KW-0520">NAD</keyword>
<feature type="transmembrane region" description="Helical" evidence="16">
    <location>
        <begin position="34"/>
        <end position="51"/>
    </location>
</feature>
<keyword evidence="9 15" id="KW-0521">NADP</keyword>
<organism evidence="18 19">
    <name type="scientific">Coraliomargarita algicola</name>
    <dbReference type="NCBI Taxonomy" id="3092156"/>
    <lineage>
        <taxon>Bacteria</taxon>
        <taxon>Pseudomonadati</taxon>
        <taxon>Verrucomicrobiota</taxon>
        <taxon>Opitutia</taxon>
        <taxon>Puniceicoccales</taxon>
        <taxon>Coraliomargaritaceae</taxon>
        <taxon>Coraliomargarita</taxon>
    </lineage>
</organism>
<evidence type="ECO:0000256" key="14">
    <source>
        <dbReference type="ARBA" id="ARBA00048202"/>
    </source>
</evidence>
<dbReference type="Pfam" id="PF02233">
    <property type="entry name" value="PNTB"/>
    <property type="match status" value="1"/>
</dbReference>
<evidence type="ECO:0000256" key="4">
    <source>
        <dbReference type="ARBA" id="ARBA00012943"/>
    </source>
</evidence>
<dbReference type="Proteomes" id="UP001324993">
    <property type="component" value="Chromosome"/>
</dbReference>
<evidence type="ECO:0000256" key="6">
    <source>
        <dbReference type="ARBA" id="ARBA00022475"/>
    </source>
</evidence>
<evidence type="ECO:0000259" key="17">
    <source>
        <dbReference type="Pfam" id="PF02233"/>
    </source>
</evidence>
<evidence type="ECO:0000256" key="11">
    <source>
        <dbReference type="ARBA" id="ARBA00022989"/>
    </source>
</evidence>
<feature type="transmembrane region" description="Helical" evidence="16">
    <location>
        <begin position="193"/>
        <end position="216"/>
    </location>
</feature>
<dbReference type="EC" id="7.1.1.1" evidence="4 15"/>
<evidence type="ECO:0000313" key="19">
    <source>
        <dbReference type="Proteomes" id="UP001324993"/>
    </source>
</evidence>
<feature type="transmembrane region" description="Helical" evidence="16">
    <location>
        <begin position="223"/>
        <end position="243"/>
    </location>
</feature>
<dbReference type="PANTHER" id="PTHR44758">
    <property type="entry name" value="NAD(P) TRANSHYDROGENASE SUBUNIT BETA"/>
    <property type="match status" value="1"/>
</dbReference>
<evidence type="ECO:0000256" key="2">
    <source>
        <dbReference type="ARBA" id="ARBA00004429"/>
    </source>
</evidence>
<feature type="domain" description="NADP transhydrogenase beta-like" evidence="17">
    <location>
        <begin position="8"/>
        <end position="466"/>
    </location>
</feature>
<feature type="transmembrane region" description="Helical" evidence="16">
    <location>
        <begin position="6"/>
        <end position="22"/>
    </location>
</feature>
<dbReference type="PANTHER" id="PTHR44758:SF1">
    <property type="entry name" value="NAD(P) TRANSHYDROGENASE SUBUNIT BETA"/>
    <property type="match status" value="1"/>
</dbReference>
<reference evidence="18 19" key="1">
    <citation type="submission" date="2023-11" db="EMBL/GenBank/DDBJ databases">
        <title>Coraliomargarita sp. nov., isolated from marine algae.</title>
        <authorList>
            <person name="Lee J.K."/>
            <person name="Baek J.H."/>
            <person name="Kim J.M."/>
            <person name="Choi D.G."/>
            <person name="Jeon C.O."/>
        </authorList>
    </citation>
    <scope>NUCLEOTIDE SEQUENCE [LARGE SCALE GENOMIC DNA]</scope>
    <source>
        <strain evidence="18 19">J2-16</strain>
    </source>
</reference>
<keyword evidence="11 16" id="KW-1133">Transmembrane helix</keyword>
<dbReference type="SUPFAM" id="SSF52467">
    <property type="entry name" value="DHS-like NAD/FAD-binding domain"/>
    <property type="match status" value="1"/>
</dbReference>
<gene>
    <name evidence="18" type="ORF">SH580_02130</name>
</gene>
<evidence type="ECO:0000256" key="5">
    <source>
        <dbReference type="ARBA" id="ARBA00014581"/>
    </source>
</evidence>
<proteinExistence type="inferred from homology"/>
<dbReference type="EMBL" id="CP138858">
    <property type="protein sequence ID" value="WPJ96500.1"/>
    <property type="molecule type" value="Genomic_DNA"/>
</dbReference>
<keyword evidence="7 15" id="KW-0997">Cell inner membrane</keyword>
<feature type="transmembrane region" description="Helical" evidence="16">
    <location>
        <begin position="170"/>
        <end position="187"/>
    </location>
</feature>
<dbReference type="InterPro" id="IPR034300">
    <property type="entry name" value="PNTB-like"/>
</dbReference>
<sequence length="471" mass="48948">MSAETIVNLSYIVAAILFVFGIKMLGKADTAKRGNLLSSLGMLLAVVVTLLNKGLDFPLVIGALALGAGIGFVAAKRVQMTGMPELVALFNGFGGLASLLVGWAEYHRAIHPASIIEQALRAEVPSFTAAVTVLAIVIGGITFTGSMYAWGKLSGKLGGRALSFAGQKTLNALLALGIVASGVVFSISPTAELAYCLLLTVIVLSLLLGIFAVMPIGGGDMPVVISLLNSCSGLAACAAGFVINNNVLVVAGCLVGASGLILTVIMCKAMNRTLKNVLFSGFGATTQVSSGESSGELKPISPEDAYYILEAAKNVIIIPGYGMAVAQAQHAVKELGELLEANDCEVRYAIHPVAGRMPGHMNVLLAEADVPYEQLVEMDDVNPTIEMVDVAIVIGANDVVNPAAANDESSPIYGMPIIEAHKAKTTFCLKRGKGAGFSGLENQLFTAPNTRMLYGDAKATVTNLVAQFKES</sequence>
<feature type="transmembrane region" description="Helical" evidence="16">
    <location>
        <begin position="57"/>
        <end position="75"/>
    </location>
</feature>
<dbReference type="PIRSF" id="PIRSF000204">
    <property type="entry name" value="PNTB"/>
    <property type="match status" value="1"/>
</dbReference>
<keyword evidence="19" id="KW-1185">Reference proteome</keyword>
<feature type="transmembrane region" description="Helical" evidence="16">
    <location>
        <begin position="87"/>
        <end position="106"/>
    </location>
</feature>
<comment type="function">
    <text evidence="1 15">The transhydrogenation between NADH and NADP is coupled to respiration and ATP hydrolysis and functions as a proton pump across the membrane.</text>
</comment>